<keyword evidence="13" id="KW-0732">Signal</keyword>
<evidence type="ECO:0000256" key="2">
    <source>
        <dbReference type="ARBA" id="ARBA00004174"/>
    </source>
</evidence>
<dbReference type="InterPro" id="IPR001128">
    <property type="entry name" value="Cyt_P450"/>
</dbReference>
<accession>R4UKJ4</accession>
<dbReference type="EMBL" id="KC740820">
    <property type="protein sequence ID" value="AGM32644.1"/>
    <property type="molecule type" value="mRNA"/>
</dbReference>
<keyword evidence="6" id="KW-0479">Metal-binding</keyword>
<sequence>MDIVTAALAIILVFILFLMTRPDAEKSRIKQLLNKMPGPPTYPIFGTSWELITSPVQRHAEILSKYNKKYGPVYRGWVGSRGTVTVSSPEAAEKILSSTLHINKSVEYEAYVPWFGDNLFLEKGQEWRKLRKLMSPAFSRSTLEIYLEVFKNNAEILVQALMTKVGGGEFDVCPYLVLYSLDCTIETNLGLKLNLLKNKNTTYVHSLDNVTKTVSELIHHPWVLCKYIFDPSGLRKKYEESLAFCHQFVDNIFRIRVGDNVGIVKNNT</sequence>
<dbReference type="GO" id="GO:0004497">
    <property type="term" value="F:monooxygenase activity"/>
    <property type="evidence" value="ECO:0007669"/>
    <property type="project" value="UniProtKB-KW"/>
</dbReference>
<name>R4UKJ4_COPFO</name>
<keyword evidence="8" id="KW-0492">Microsome</keyword>
<organism evidence="14">
    <name type="scientific">Coptotermes formosanus</name>
    <name type="common">Formosan subterranean termite</name>
    <dbReference type="NCBI Taxonomy" id="36987"/>
    <lineage>
        <taxon>Eukaryota</taxon>
        <taxon>Metazoa</taxon>
        <taxon>Ecdysozoa</taxon>
        <taxon>Arthropoda</taxon>
        <taxon>Hexapoda</taxon>
        <taxon>Insecta</taxon>
        <taxon>Pterygota</taxon>
        <taxon>Neoptera</taxon>
        <taxon>Polyneoptera</taxon>
        <taxon>Dictyoptera</taxon>
        <taxon>Blattodea</taxon>
        <taxon>Blattoidea</taxon>
        <taxon>Termitoidae</taxon>
        <taxon>Rhinotermitidae</taxon>
        <taxon>Coptotermes</taxon>
    </lineage>
</organism>
<comment type="similarity">
    <text evidence="4">Belongs to the cytochrome P450 family.</text>
</comment>
<feature type="signal peptide" evidence="13">
    <location>
        <begin position="1"/>
        <end position="24"/>
    </location>
</feature>
<evidence type="ECO:0000256" key="8">
    <source>
        <dbReference type="ARBA" id="ARBA00022848"/>
    </source>
</evidence>
<evidence type="ECO:0000256" key="5">
    <source>
        <dbReference type="ARBA" id="ARBA00022617"/>
    </source>
</evidence>
<keyword evidence="10" id="KW-0408">Iron</keyword>
<evidence type="ECO:0000256" key="10">
    <source>
        <dbReference type="ARBA" id="ARBA00023004"/>
    </source>
</evidence>
<keyword evidence="9" id="KW-0560">Oxidoreductase</keyword>
<evidence type="ECO:0000256" key="3">
    <source>
        <dbReference type="ARBA" id="ARBA00004406"/>
    </source>
</evidence>
<dbReference type="InterPro" id="IPR050196">
    <property type="entry name" value="Cytochrome_P450_Monoox"/>
</dbReference>
<keyword evidence="5" id="KW-0349">Heme</keyword>
<dbReference type="SUPFAM" id="SSF48264">
    <property type="entry name" value="Cytochrome P450"/>
    <property type="match status" value="1"/>
</dbReference>
<dbReference type="InterPro" id="IPR036396">
    <property type="entry name" value="Cyt_P450_sf"/>
</dbReference>
<keyword evidence="11" id="KW-0503">Monooxygenase</keyword>
<dbReference type="AlphaFoldDB" id="R4UKJ4"/>
<evidence type="ECO:0000256" key="7">
    <source>
        <dbReference type="ARBA" id="ARBA00022824"/>
    </source>
</evidence>
<evidence type="ECO:0000256" key="6">
    <source>
        <dbReference type="ARBA" id="ARBA00022723"/>
    </source>
</evidence>
<dbReference type="GO" id="GO:0016705">
    <property type="term" value="F:oxidoreductase activity, acting on paired donors, with incorporation or reduction of molecular oxygen"/>
    <property type="evidence" value="ECO:0007669"/>
    <property type="project" value="InterPro"/>
</dbReference>
<dbReference type="Pfam" id="PF00067">
    <property type="entry name" value="p450"/>
    <property type="match status" value="1"/>
</dbReference>
<feature type="non-terminal residue" evidence="14">
    <location>
        <position position="268"/>
    </location>
</feature>
<dbReference type="GO" id="GO:0005506">
    <property type="term" value="F:iron ion binding"/>
    <property type="evidence" value="ECO:0007669"/>
    <property type="project" value="InterPro"/>
</dbReference>
<evidence type="ECO:0000256" key="11">
    <source>
        <dbReference type="ARBA" id="ARBA00023033"/>
    </source>
</evidence>
<evidence type="ECO:0000256" key="13">
    <source>
        <dbReference type="SAM" id="SignalP"/>
    </source>
</evidence>
<dbReference type="PANTHER" id="PTHR24291:SF189">
    <property type="entry name" value="CYTOCHROME P450 4C3-RELATED"/>
    <property type="match status" value="1"/>
</dbReference>
<dbReference type="GO" id="GO:0005789">
    <property type="term" value="C:endoplasmic reticulum membrane"/>
    <property type="evidence" value="ECO:0007669"/>
    <property type="project" value="UniProtKB-SubCell"/>
</dbReference>
<comment type="cofactor">
    <cofactor evidence="1">
        <name>heme</name>
        <dbReference type="ChEBI" id="CHEBI:30413"/>
    </cofactor>
</comment>
<evidence type="ECO:0000256" key="1">
    <source>
        <dbReference type="ARBA" id="ARBA00001971"/>
    </source>
</evidence>
<evidence type="ECO:0000256" key="9">
    <source>
        <dbReference type="ARBA" id="ARBA00023002"/>
    </source>
</evidence>
<evidence type="ECO:0000256" key="4">
    <source>
        <dbReference type="ARBA" id="ARBA00010617"/>
    </source>
</evidence>
<comment type="subcellular location">
    <subcellularLocation>
        <location evidence="3">Endoplasmic reticulum membrane</location>
        <topology evidence="3">Peripheral membrane protein</topology>
    </subcellularLocation>
    <subcellularLocation>
        <location evidence="2">Microsome membrane</location>
        <topology evidence="2">Peripheral membrane protein</topology>
    </subcellularLocation>
</comment>
<dbReference type="Gene3D" id="1.10.630.10">
    <property type="entry name" value="Cytochrome P450"/>
    <property type="match status" value="1"/>
</dbReference>
<dbReference type="PANTHER" id="PTHR24291">
    <property type="entry name" value="CYTOCHROME P450 FAMILY 4"/>
    <property type="match status" value="1"/>
</dbReference>
<evidence type="ECO:0000313" key="14">
    <source>
        <dbReference type="EMBL" id="AGM32644.1"/>
    </source>
</evidence>
<reference evidence="14" key="1">
    <citation type="submission" date="2013-03" db="EMBL/GenBank/DDBJ databases">
        <title>Immune-Related transcriptome of Coptotermes formosanus Shiraki workers: the defense mechanism.</title>
        <authorList>
            <person name="Hussain A."/>
            <person name="Li Y.F."/>
            <person name="Wen S.Y."/>
        </authorList>
    </citation>
    <scope>NUCLEOTIDE SEQUENCE</scope>
</reference>
<evidence type="ECO:0000256" key="12">
    <source>
        <dbReference type="ARBA" id="ARBA00023136"/>
    </source>
</evidence>
<feature type="chain" id="PRO_5004380386" evidence="13">
    <location>
        <begin position="25"/>
        <end position="268"/>
    </location>
</feature>
<dbReference type="GO" id="GO:0020037">
    <property type="term" value="F:heme binding"/>
    <property type="evidence" value="ECO:0007669"/>
    <property type="project" value="InterPro"/>
</dbReference>
<keyword evidence="7" id="KW-0256">Endoplasmic reticulum</keyword>
<protein>
    <submittedName>
        <fullName evidence="14">Cytochrome P450</fullName>
    </submittedName>
</protein>
<proteinExistence type="evidence at transcript level"/>
<keyword evidence="12" id="KW-0472">Membrane</keyword>